<proteinExistence type="predicted"/>
<evidence type="ECO:0000256" key="1">
    <source>
        <dbReference type="SAM" id="Phobius"/>
    </source>
</evidence>
<feature type="transmembrane region" description="Helical" evidence="1">
    <location>
        <begin position="775"/>
        <end position="799"/>
    </location>
</feature>
<keyword evidence="1" id="KW-1133">Transmembrane helix</keyword>
<keyword evidence="1" id="KW-0472">Membrane</keyword>
<feature type="transmembrane region" description="Helical" evidence="1">
    <location>
        <begin position="670"/>
        <end position="692"/>
    </location>
</feature>
<feature type="transmembrane region" description="Helical" evidence="1">
    <location>
        <begin position="102"/>
        <end position="124"/>
    </location>
</feature>
<dbReference type="AlphaFoldDB" id="A0A151JGG3"/>
<name>A0A151JGG3_9VIBR</name>
<comment type="caution">
    <text evidence="2">The sequence shown here is derived from an EMBL/GenBank/DDBJ whole genome shotgun (WGS) entry which is preliminary data.</text>
</comment>
<gene>
    <name evidence="2" type="ORF">AUQ44_03380</name>
</gene>
<feature type="transmembrane region" description="Helical" evidence="1">
    <location>
        <begin position="136"/>
        <end position="155"/>
    </location>
</feature>
<feature type="transmembrane region" description="Helical" evidence="1">
    <location>
        <begin position="38"/>
        <end position="58"/>
    </location>
</feature>
<evidence type="ECO:0000313" key="2">
    <source>
        <dbReference type="EMBL" id="KYN24884.1"/>
    </source>
</evidence>
<evidence type="ECO:0000313" key="3">
    <source>
        <dbReference type="Proteomes" id="UP000075349"/>
    </source>
</evidence>
<dbReference type="Proteomes" id="UP000075349">
    <property type="component" value="Unassembled WGS sequence"/>
</dbReference>
<keyword evidence="1" id="KW-0812">Transmembrane</keyword>
<feature type="transmembrane region" description="Helical" evidence="1">
    <location>
        <begin position="741"/>
        <end position="763"/>
    </location>
</feature>
<organism evidence="2 3">
    <name type="scientific">Vibrio cidicii</name>
    <dbReference type="NCBI Taxonomy" id="1763883"/>
    <lineage>
        <taxon>Bacteria</taxon>
        <taxon>Pseudomonadati</taxon>
        <taxon>Pseudomonadota</taxon>
        <taxon>Gammaproteobacteria</taxon>
        <taxon>Vibrionales</taxon>
        <taxon>Vibrionaceae</taxon>
        <taxon>Vibrio</taxon>
    </lineage>
</organism>
<protein>
    <submittedName>
        <fullName evidence="2">Uncharacterized protein</fullName>
    </submittedName>
</protein>
<accession>A0A151JGG3</accession>
<dbReference type="EMBL" id="LOMK01000001">
    <property type="protein sequence ID" value="KYN24884.1"/>
    <property type="molecule type" value="Genomic_DNA"/>
</dbReference>
<sequence length="816" mass="92503">MFRIIKRRDSKSEKVKGTETKSINSVPKRIFKAIGKGFLRTIIVLAVMFLSLGLYAHANGFFAANDYNYTYEAYQKLISGEFGMHTSVSSSLADQYALHNSFAVYFSYSIVGVALLWFIFQWIVSTKTKSENSSNHALKIILCLCAAAFLNTPMVETKTPNGLVYKKPLITVMFESLVGDVLTQAGEMSERDYGQLVEIPEIKLAPELAYYDSFREFSVLMLKTDFVEGVEHQIKVYEESGEYYMRFKMGSKYLKTRLASNQDLNAKAYNIGVDLKSLEKEYVIAYFTDLVNHSIKVRNALNGVNIESNSTISKGFLGSNDFDQISNYSMDYKKYCDSIYDSVPERLNEYGVNEYIEVAAKCASKTHISKHYQNPFYDYEKVMFTNTELKRGFVANFGNDRQSLKMNVDSLIAKTQQMCSSGGYLACAPSVTIAAYEDKVRNLKLDIFTPIVRMFAPLTFSMDDSYNLQTSRKIEGEIVLSTDFEDYSSYYAKSEPITTIPFTPIAAQRMQQDLDGIFNYIDLDMIDLSKIDQELVVKTLIGIDTKEVWGRLTTCSFNPSQIKDGYRCMRPTVELSNAAIGFWQIAVRAYLLATVNTSDGYDQSVFKTNKNMFGGKVNLLKTSAIGYATNEPFIDSPYYAADTINNMIIAKVIVDMVNPNNVASEMIAEIFYTIAKVFGFVSVSIFLFAYAIPTIYFKHLFMSLQELLVHQIIAPLSVAVWSVNADPLYVFKEFVKACLKFLTFVAVCVMGFHYMDLILMAVIEQLLEYQVMEWQGITHFIAVYTSKLLSFVLSAFVILKSLRKELDEVNEMSNVN</sequence>
<reference evidence="3" key="1">
    <citation type="submission" date="2015-12" db="EMBL/GenBank/DDBJ databases">
        <authorList>
            <person name="Tarr C.L."/>
            <person name="Gladney L.M."/>
        </authorList>
    </citation>
    <scope>NUCLEOTIDE SEQUENCE [LARGE SCALE GENOMIC DNA]</scope>
    <source>
        <strain evidence="3">2756-81</strain>
    </source>
</reference>